<keyword evidence="3" id="KW-1185">Reference proteome</keyword>
<dbReference type="Proteomes" id="UP000800094">
    <property type="component" value="Unassembled WGS sequence"/>
</dbReference>
<dbReference type="PANTHER" id="PTHR23024:SF24">
    <property type="entry name" value="ALPHA_BETA HYDROLASE FOLD-3 DOMAIN-CONTAINING PROTEIN"/>
    <property type="match status" value="1"/>
</dbReference>
<dbReference type="EMBL" id="ML987198">
    <property type="protein sequence ID" value="KAF2246798.1"/>
    <property type="molecule type" value="Genomic_DNA"/>
</dbReference>
<sequence>MANDYFSSDPDWEAFASKHGYPLPTGAEPAPLETIEPMELDVEAARAHQATDHTQWTEKHPLDSIGYVARLATVTTRDGTELSVKISYPDTARLRTRGPKPLPVLFVTHGGGWIQGSHTSEEAWLLWPLYNHFDLAIVSVNYRLAPEHQYPTWIDDSWDVLQKLLSGNEPIFTTLDIKLHTHNIILAGSSAGAEISASLSQTCRDKGIPISGVILNVPVLCDYRHFPTQDAFTSYAQAADTFLSSRAMMWVWNTVHPSPASSAEPKASPLLGDLTNLPRHLIFVAGQDALRDEGIAYARNLESSGVQVDLEIYKGVPHNFAEFWELQATKRFWEDITRLLRQWLRVA</sequence>
<dbReference type="InterPro" id="IPR029058">
    <property type="entry name" value="AB_hydrolase_fold"/>
</dbReference>
<dbReference type="OrthoDB" id="408631at2759"/>
<organism evidence="2 3">
    <name type="scientific">Trematosphaeria pertusa</name>
    <dbReference type="NCBI Taxonomy" id="390896"/>
    <lineage>
        <taxon>Eukaryota</taxon>
        <taxon>Fungi</taxon>
        <taxon>Dikarya</taxon>
        <taxon>Ascomycota</taxon>
        <taxon>Pezizomycotina</taxon>
        <taxon>Dothideomycetes</taxon>
        <taxon>Pleosporomycetidae</taxon>
        <taxon>Pleosporales</taxon>
        <taxon>Massarineae</taxon>
        <taxon>Trematosphaeriaceae</taxon>
        <taxon>Trematosphaeria</taxon>
    </lineage>
</organism>
<dbReference type="SUPFAM" id="SSF53474">
    <property type="entry name" value="alpha/beta-Hydrolases"/>
    <property type="match status" value="1"/>
</dbReference>
<gene>
    <name evidence="2" type="ORF">BU26DRAFT_576816</name>
</gene>
<name>A0A6A6I9Q4_9PLEO</name>
<dbReference type="Gene3D" id="3.40.50.1820">
    <property type="entry name" value="alpha/beta hydrolase"/>
    <property type="match status" value="1"/>
</dbReference>
<proteinExistence type="predicted"/>
<dbReference type="PANTHER" id="PTHR23024">
    <property type="entry name" value="ARYLACETAMIDE DEACETYLASE"/>
    <property type="match status" value="1"/>
</dbReference>
<keyword evidence="2" id="KW-0378">Hydrolase</keyword>
<evidence type="ECO:0000259" key="1">
    <source>
        <dbReference type="Pfam" id="PF07859"/>
    </source>
</evidence>
<reference evidence="2" key="1">
    <citation type="journal article" date="2020" name="Stud. Mycol.">
        <title>101 Dothideomycetes genomes: a test case for predicting lifestyles and emergence of pathogens.</title>
        <authorList>
            <person name="Haridas S."/>
            <person name="Albert R."/>
            <person name="Binder M."/>
            <person name="Bloem J."/>
            <person name="Labutti K."/>
            <person name="Salamov A."/>
            <person name="Andreopoulos B."/>
            <person name="Baker S."/>
            <person name="Barry K."/>
            <person name="Bills G."/>
            <person name="Bluhm B."/>
            <person name="Cannon C."/>
            <person name="Castanera R."/>
            <person name="Culley D."/>
            <person name="Daum C."/>
            <person name="Ezra D."/>
            <person name="Gonzalez J."/>
            <person name="Henrissat B."/>
            <person name="Kuo A."/>
            <person name="Liang C."/>
            <person name="Lipzen A."/>
            <person name="Lutzoni F."/>
            <person name="Magnuson J."/>
            <person name="Mondo S."/>
            <person name="Nolan M."/>
            <person name="Ohm R."/>
            <person name="Pangilinan J."/>
            <person name="Park H.-J."/>
            <person name="Ramirez L."/>
            <person name="Alfaro M."/>
            <person name="Sun H."/>
            <person name="Tritt A."/>
            <person name="Yoshinaga Y."/>
            <person name="Zwiers L.-H."/>
            <person name="Turgeon B."/>
            <person name="Goodwin S."/>
            <person name="Spatafora J."/>
            <person name="Crous P."/>
            <person name="Grigoriev I."/>
        </authorList>
    </citation>
    <scope>NUCLEOTIDE SEQUENCE</scope>
    <source>
        <strain evidence="2">CBS 122368</strain>
    </source>
</reference>
<evidence type="ECO:0000313" key="3">
    <source>
        <dbReference type="Proteomes" id="UP000800094"/>
    </source>
</evidence>
<dbReference type="GeneID" id="54587713"/>
<protein>
    <submittedName>
        <fullName evidence="2">Alpha/beta-hydrolase</fullName>
    </submittedName>
</protein>
<dbReference type="InterPro" id="IPR013094">
    <property type="entry name" value="AB_hydrolase_3"/>
</dbReference>
<dbReference type="InterPro" id="IPR050466">
    <property type="entry name" value="Carboxylest/Gibb_receptor"/>
</dbReference>
<evidence type="ECO:0000313" key="2">
    <source>
        <dbReference type="EMBL" id="KAF2246798.1"/>
    </source>
</evidence>
<feature type="domain" description="Alpha/beta hydrolase fold-3" evidence="1">
    <location>
        <begin position="106"/>
        <end position="321"/>
    </location>
</feature>
<accession>A0A6A6I9Q4</accession>
<dbReference type="RefSeq" id="XP_033681802.1">
    <property type="nucleotide sequence ID" value="XM_033834383.1"/>
</dbReference>
<dbReference type="AlphaFoldDB" id="A0A6A6I9Q4"/>
<dbReference type="GO" id="GO:0016787">
    <property type="term" value="F:hydrolase activity"/>
    <property type="evidence" value="ECO:0007669"/>
    <property type="project" value="UniProtKB-KW"/>
</dbReference>
<dbReference type="Pfam" id="PF07859">
    <property type="entry name" value="Abhydrolase_3"/>
    <property type="match status" value="1"/>
</dbReference>